<feature type="compositionally biased region" description="Polar residues" evidence="1">
    <location>
        <begin position="40"/>
        <end position="51"/>
    </location>
</feature>
<protein>
    <submittedName>
        <fullName evidence="2">Uncharacterized protein</fullName>
    </submittedName>
</protein>
<evidence type="ECO:0000313" key="3">
    <source>
        <dbReference type="Proteomes" id="UP001161017"/>
    </source>
</evidence>
<organism evidence="2 3">
    <name type="scientific">Ramalina farinacea</name>
    <dbReference type="NCBI Taxonomy" id="258253"/>
    <lineage>
        <taxon>Eukaryota</taxon>
        <taxon>Fungi</taxon>
        <taxon>Dikarya</taxon>
        <taxon>Ascomycota</taxon>
        <taxon>Pezizomycotina</taxon>
        <taxon>Lecanoromycetes</taxon>
        <taxon>OSLEUM clade</taxon>
        <taxon>Lecanoromycetidae</taxon>
        <taxon>Lecanorales</taxon>
        <taxon>Lecanorineae</taxon>
        <taxon>Ramalinaceae</taxon>
        <taxon>Ramalina</taxon>
    </lineage>
</organism>
<dbReference type="Proteomes" id="UP001161017">
    <property type="component" value="Unassembled WGS sequence"/>
</dbReference>
<dbReference type="EMBL" id="JAPUFD010000026">
    <property type="protein sequence ID" value="MDI1493434.1"/>
    <property type="molecule type" value="Genomic_DNA"/>
</dbReference>
<dbReference type="AlphaFoldDB" id="A0AA43QXF0"/>
<feature type="compositionally biased region" description="Basic and acidic residues" evidence="1">
    <location>
        <begin position="52"/>
        <end position="67"/>
    </location>
</feature>
<evidence type="ECO:0000256" key="1">
    <source>
        <dbReference type="SAM" id="MobiDB-lite"/>
    </source>
</evidence>
<accession>A0AA43QXF0</accession>
<reference evidence="2" key="1">
    <citation type="journal article" date="2023" name="Genome Biol. Evol.">
        <title>First Whole Genome Sequence and Flow Cytometry Genome Size Data for the Lichen-Forming Fungus Ramalina farinacea (Ascomycota).</title>
        <authorList>
            <person name="Llewellyn T."/>
            <person name="Mian S."/>
            <person name="Hill R."/>
            <person name="Leitch I.J."/>
            <person name="Gaya E."/>
        </authorList>
    </citation>
    <scope>NUCLEOTIDE SEQUENCE</scope>
    <source>
        <strain evidence="2">LIQ254RAFAR</strain>
    </source>
</reference>
<sequence>MADSLPGPVCPVELTKKLKFVQRQREAEESVAKSIKKLNESNASAQVTTHPLSEEPKTHNPPKENHKPKVRLPPHPMKTRNRDPQPNPQPPTSHPKDSLPPSSRKNINSPPRDGPRPRHGPHRSRFLNIEDRDDSPDSQVIASGDCTPGSEGVRRKDRADVHYWSGYRDGGAELTPESRLMFEAQHGV</sequence>
<gene>
    <name evidence="2" type="ORF">OHK93_005223</name>
</gene>
<evidence type="ECO:0000313" key="2">
    <source>
        <dbReference type="EMBL" id="MDI1493434.1"/>
    </source>
</evidence>
<name>A0AA43QXF0_9LECA</name>
<feature type="region of interest" description="Disordered" evidence="1">
    <location>
        <begin position="21"/>
        <end position="154"/>
    </location>
</feature>
<proteinExistence type="predicted"/>
<comment type="caution">
    <text evidence="2">The sequence shown here is derived from an EMBL/GenBank/DDBJ whole genome shotgun (WGS) entry which is preliminary data.</text>
</comment>
<keyword evidence="3" id="KW-1185">Reference proteome</keyword>